<evidence type="ECO:0000313" key="2">
    <source>
        <dbReference type="EMBL" id="CBN77000.1"/>
    </source>
</evidence>
<accession>D8LJB6</accession>
<gene>
    <name evidence="2" type="ORF">Esi_0024_0189</name>
</gene>
<keyword evidence="3" id="KW-1185">Reference proteome</keyword>
<dbReference type="AlphaFoldDB" id="D8LJB6"/>
<dbReference type="EMBL" id="FN649740">
    <property type="protein sequence ID" value="CBN77000.1"/>
    <property type="molecule type" value="Genomic_DNA"/>
</dbReference>
<dbReference type="Proteomes" id="UP000002630">
    <property type="component" value="Linkage Group LG15"/>
</dbReference>
<name>D8LJB6_ECTSI</name>
<organism evidence="2 3">
    <name type="scientific">Ectocarpus siliculosus</name>
    <name type="common">Brown alga</name>
    <name type="synonym">Conferva siliculosa</name>
    <dbReference type="NCBI Taxonomy" id="2880"/>
    <lineage>
        <taxon>Eukaryota</taxon>
        <taxon>Sar</taxon>
        <taxon>Stramenopiles</taxon>
        <taxon>Ochrophyta</taxon>
        <taxon>PX clade</taxon>
        <taxon>Phaeophyceae</taxon>
        <taxon>Ectocarpales</taxon>
        <taxon>Ectocarpaceae</taxon>
        <taxon>Ectocarpus</taxon>
    </lineage>
</organism>
<feature type="region of interest" description="Disordered" evidence="1">
    <location>
        <begin position="531"/>
        <end position="573"/>
    </location>
</feature>
<sequence length="587" mass="62224">MISSSNPWVLAELQQALQQALPESDGLSEENSEKSCDRQDSSGEVVVVRVALPSATQREQEVIAVARELELHHQLSVADVSMLAELTGGRRAGLLDILKRVKQSSSAVTIAEACRATVDGEALALAATWGLLPRDAASGAVGEADKSREEWSPLWEAMGMLSVPSVVVGVNAAEGWLELSPAAPPGSGTILEDLGPHSPLAGAEHDSPSSLPLHDGLHRSPPLTVHAAIVPLESLSRGVDRSFVGVPPLRLAAYRRLFDRRSSTALPETSPGAAKDAGHRRSEGAAVYVGIGDDGGGLQHVGEGSNGTSDSRAGSRPAFGGDFVGGGGIGAAVQGESTGDWNGVGLQRAGGNKELERAGCLIEAGVLGRQHSREEAKLSEDRGALSTNWAELGTVRGDLEKEGKNDDTSDGEWAEVQLELIRQERAVVARANEMRARRARLDTLRRDIIDLEKHARLTRPLPPGNSREHRQHQDKFLVPPQPVPQEAESVALMPSGCRAGVGDEEPSWAAEFVEEEVIRDAETGVRLMPLLPTKRDREQDGSYSSLMSASGAVGSSDGGGSGDGGDGPKRRGLYGFGKLWRWIRGSR</sequence>
<feature type="region of interest" description="Disordered" evidence="1">
    <location>
        <begin position="187"/>
        <end position="218"/>
    </location>
</feature>
<proteinExistence type="predicted"/>
<reference evidence="2 3" key="1">
    <citation type="journal article" date="2010" name="Nature">
        <title>The Ectocarpus genome and the independent evolution of multicellularity in brown algae.</title>
        <authorList>
            <person name="Cock J.M."/>
            <person name="Sterck L."/>
            <person name="Rouze P."/>
            <person name="Scornet D."/>
            <person name="Allen A.E."/>
            <person name="Amoutzias G."/>
            <person name="Anthouard V."/>
            <person name="Artiguenave F."/>
            <person name="Aury J.M."/>
            <person name="Badger J.H."/>
            <person name="Beszteri B."/>
            <person name="Billiau K."/>
            <person name="Bonnet E."/>
            <person name="Bothwell J.H."/>
            <person name="Bowler C."/>
            <person name="Boyen C."/>
            <person name="Brownlee C."/>
            <person name="Carrano C.J."/>
            <person name="Charrier B."/>
            <person name="Cho G.Y."/>
            <person name="Coelho S.M."/>
            <person name="Collen J."/>
            <person name="Corre E."/>
            <person name="Da Silva C."/>
            <person name="Delage L."/>
            <person name="Delaroque N."/>
            <person name="Dittami S.M."/>
            <person name="Doulbeau S."/>
            <person name="Elias M."/>
            <person name="Farnham G."/>
            <person name="Gachon C.M."/>
            <person name="Gschloessl B."/>
            <person name="Heesch S."/>
            <person name="Jabbari K."/>
            <person name="Jubin C."/>
            <person name="Kawai H."/>
            <person name="Kimura K."/>
            <person name="Kloareg B."/>
            <person name="Kupper F.C."/>
            <person name="Lang D."/>
            <person name="Le Bail A."/>
            <person name="Leblanc C."/>
            <person name="Lerouge P."/>
            <person name="Lohr M."/>
            <person name="Lopez P.J."/>
            <person name="Martens C."/>
            <person name="Maumus F."/>
            <person name="Michel G."/>
            <person name="Miranda-Saavedra D."/>
            <person name="Morales J."/>
            <person name="Moreau H."/>
            <person name="Motomura T."/>
            <person name="Nagasato C."/>
            <person name="Napoli C.A."/>
            <person name="Nelson D.R."/>
            <person name="Nyvall-Collen P."/>
            <person name="Peters A.F."/>
            <person name="Pommier C."/>
            <person name="Potin P."/>
            <person name="Poulain J."/>
            <person name="Quesneville H."/>
            <person name="Read B."/>
            <person name="Rensing S.A."/>
            <person name="Ritter A."/>
            <person name="Rousvoal S."/>
            <person name="Samanta M."/>
            <person name="Samson G."/>
            <person name="Schroeder D.C."/>
            <person name="Segurens B."/>
            <person name="Strittmatter M."/>
            <person name="Tonon T."/>
            <person name="Tregear J.W."/>
            <person name="Valentin K."/>
            <person name="von Dassow P."/>
            <person name="Yamagishi T."/>
            <person name="Van de Peer Y."/>
            <person name="Wincker P."/>
        </authorList>
    </citation>
    <scope>NUCLEOTIDE SEQUENCE [LARGE SCALE GENOMIC DNA]</scope>
    <source>
        <strain evidence="3">Ec32 / CCAP1310/4</strain>
    </source>
</reference>
<dbReference type="InParanoid" id="D8LJB6"/>
<dbReference type="EMBL" id="FN648420">
    <property type="protein sequence ID" value="CBN77000.1"/>
    <property type="molecule type" value="Genomic_DNA"/>
</dbReference>
<feature type="region of interest" description="Disordered" evidence="1">
    <location>
        <begin position="21"/>
        <end position="40"/>
    </location>
</feature>
<feature type="region of interest" description="Disordered" evidence="1">
    <location>
        <begin position="296"/>
        <end position="319"/>
    </location>
</feature>
<feature type="compositionally biased region" description="Basic and acidic residues" evidence="1">
    <location>
        <begin position="31"/>
        <end position="40"/>
    </location>
</feature>
<protein>
    <submittedName>
        <fullName evidence="2">Uncharacterized protein</fullName>
    </submittedName>
</protein>
<feature type="compositionally biased region" description="Gly residues" evidence="1">
    <location>
        <begin position="556"/>
        <end position="565"/>
    </location>
</feature>
<evidence type="ECO:0000313" key="3">
    <source>
        <dbReference type="Proteomes" id="UP000002630"/>
    </source>
</evidence>
<evidence type="ECO:0000256" key="1">
    <source>
        <dbReference type="SAM" id="MobiDB-lite"/>
    </source>
</evidence>